<dbReference type="EMBL" id="FNQB01000003">
    <property type="protein sequence ID" value="SDZ42930.1"/>
    <property type="molecule type" value="Genomic_DNA"/>
</dbReference>
<evidence type="ECO:0000313" key="2">
    <source>
        <dbReference type="Proteomes" id="UP000199632"/>
    </source>
</evidence>
<name>A0A1H3SYR7_9ACTN</name>
<dbReference type="OrthoDB" id="3381794at2"/>
<evidence type="ECO:0000313" key="1">
    <source>
        <dbReference type="EMBL" id="SDZ42930.1"/>
    </source>
</evidence>
<dbReference type="STRING" id="137265.SAMN05421684_4928"/>
<dbReference type="RefSeq" id="WP_090797876.1">
    <property type="nucleotide sequence ID" value="NZ_BOND01000004.1"/>
</dbReference>
<gene>
    <name evidence="1" type="ORF">SAMN05421684_4928</name>
</gene>
<dbReference type="AlphaFoldDB" id="A0A1H3SYR7"/>
<sequence>MTAQRDSDDEYSVRGSVSHIEHWGTDPRRPATNRFATWPFARIRFADSYITISSLLGELYVTPETLISISRFGRVSWLTNGVKFVVRGHHDDVVFWAARPGRLLAELRRRGWRVTG</sequence>
<reference evidence="2" key="1">
    <citation type="submission" date="2016-10" db="EMBL/GenBank/DDBJ databases">
        <authorList>
            <person name="Varghese N."/>
            <person name="Submissions S."/>
        </authorList>
    </citation>
    <scope>NUCLEOTIDE SEQUENCE [LARGE SCALE GENOMIC DNA]</scope>
    <source>
        <strain evidence="2">DSM 44718</strain>
    </source>
</reference>
<protein>
    <recommendedName>
        <fullName evidence="3">PH domain-containing protein</fullName>
    </recommendedName>
</protein>
<organism evidence="1 2">
    <name type="scientific">Asanoa ishikariensis</name>
    <dbReference type="NCBI Taxonomy" id="137265"/>
    <lineage>
        <taxon>Bacteria</taxon>
        <taxon>Bacillati</taxon>
        <taxon>Actinomycetota</taxon>
        <taxon>Actinomycetes</taxon>
        <taxon>Micromonosporales</taxon>
        <taxon>Micromonosporaceae</taxon>
        <taxon>Asanoa</taxon>
    </lineage>
</organism>
<proteinExistence type="predicted"/>
<dbReference type="Proteomes" id="UP000199632">
    <property type="component" value="Unassembled WGS sequence"/>
</dbReference>
<accession>A0A1H3SYR7</accession>
<keyword evidence="2" id="KW-1185">Reference proteome</keyword>
<evidence type="ECO:0008006" key="3">
    <source>
        <dbReference type="Google" id="ProtNLM"/>
    </source>
</evidence>